<evidence type="ECO:0000259" key="2">
    <source>
        <dbReference type="Pfam" id="PF07727"/>
    </source>
</evidence>
<gene>
    <name evidence="3" type="ORF">L3X38_024414</name>
</gene>
<evidence type="ECO:0000313" key="4">
    <source>
        <dbReference type="Proteomes" id="UP001054821"/>
    </source>
</evidence>
<keyword evidence="4" id="KW-1185">Reference proteome</keyword>
<evidence type="ECO:0000313" key="3">
    <source>
        <dbReference type="EMBL" id="KAI5334281.1"/>
    </source>
</evidence>
<organism evidence="3 4">
    <name type="scientific">Prunus dulcis</name>
    <name type="common">Almond</name>
    <name type="synonym">Amygdalus dulcis</name>
    <dbReference type="NCBI Taxonomy" id="3755"/>
    <lineage>
        <taxon>Eukaryota</taxon>
        <taxon>Viridiplantae</taxon>
        <taxon>Streptophyta</taxon>
        <taxon>Embryophyta</taxon>
        <taxon>Tracheophyta</taxon>
        <taxon>Spermatophyta</taxon>
        <taxon>Magnoliopsida</taxon>
        <taxon>eudicotyledons</taxon>
        <taxon>Gunneridae</taxon>
        <taxon>Pentapetalae</taxon>
        <taxon>rosids</taxon>
        <taxon>fabids</taxon>
        <taxon>Rosales</taxon>
        <taxon>Rosaceae</taxon>
        <taxon>Amygdaloideae</taxon>
        <taxon>Amygdaleae</taxon>
        <taxon>Prunus</taxon>
    </lineage>
</organism>
<feature type="compositionally biased region" description="Polar residues" evidence="1">
    <location>
        <begin position="1"/>
        <end position="17"/>
    </location>
</feature>
<protein>
    <recommendedName>
        <fullName evidence="2">Reverse transcriptase Ty1/copia-type domain-containing protein</fullName>
    </recommendedName>
</protein>
<dbReference type="Proteomes" id="UP001054821">
    <property type="component" value="Chromosome 4"/>
</dbReference>
<reference evidence="3 4" key="1">
    <citation type="journal article" date="2022" name="G3 (Bethesda)">
        <title>Whole-genome sequence and methylome profiling of the almond [Prunus dulcis (Mill.) D.A. Webb] cultivar 'Nonpareil'.</title>
        <authorList>
            <person name="D'Amico-Willman K.M."/>
            <person name="Ouma W.Z."/>
            <person name="Meulia T."/>
            <person name="Sideli G.M."/>
            <person name="Gradziel T.M."/>
            <person name="Fresnedo-Ramirez J."/>
        </authorList>
    </citation>
    <scope>NUCLEOTIDE SEQUENCE [LARGE SCALE GENOMIC DNA]</scope>
    <source>
        <strain evidence="3">Clone GOH B32 T37-40</strain>
    </source>
</reference>
<dbReference type="Pfam" id="PF07727">
    <property type="entry name" value="RVT_2"/>
    <property type="match status" value="1"/>
</dbReference>
<dbReference type="EMBL" id="JAJFAZ020000004">
    <property type="protein sequence ID" value="KAI5334281.1"/>
    <property type="molecule type" value="Genomic_DNA"/>
</dbReference>
<feature type="region of interest" description="Disordered" evidence="1">
    <location>
        <begin position="1"/>
        <end position="41"/>
    </location>
</feature>
<accession>A0AAD4Z6E4</accession>
<dbReference type="InterPro" id="IPR013103">
    <property type="entry name" value="RVT_2"/>
</dbReference>
<feature type="region of interest" description="Disordered" evidence="1">
    <location>
        <begin position="69"/>
        <end position="103"/>
    </location>
</feature>
<proteinExistence type="predicted"/>
<name>A0AAD4Z6E4_PRUDU</name>
<evidence type="ECO:0000256" key="1">
    <source>
        <dbReference type="SAM" id="MobiDB-lite"/>
    </source>
</evidence>
<sequence length="248" mass="28231">MWLENEPSNWRTNSQLARTVETLKTRTPNTSPTRPDYPIKGLQQHFVKDGPSSDISKYLKFPYPSSKSGENDIFEDVTLEKKTTDRTGESDRSPQPGAEDGALCEEKTGRHLELDQLTESDDDEIALCEEMAGRKLGCHQLTMPENCDNDPCDPSPRAWFGRFAESMKKFGYVQSNLDYTLFLKSHKDKLIALIIYVDDMIVTGDDYAEMQNLHKYLTSMLEMKSLGDLKYFLGIELSDLSMVSFCPK</sequence>
<feature type="compositionally biased region" description="Basic and acidic residues" evidence="1">
    <location>
        <begin position="78"/>
        <end position="92"/>
    </location>
</feature>
<comment type="caution">
    <text evidence="3">The sequence shown here is derived from an EMBL/GenBank/DDBJ whole genome shotgun (WGS) entry which is preliminary data.</text>
</comment>
<feature type="domain" description="Reverse transcriptase Ty1/copia-type" evidence="2">
    <location>
        <begin position="155"/>
        <end position="238"/>
    </location>
</feature>
<dbReference type="AlphaFoldDB" id="A0AAD4Z6E4"/>